<evidence type="ECO:0000313" key="2">
    <source>
        <dbReference type="Proteomes" id="UP000183028"/>
    </source>
</evidence>
<protein>
    <submittedName>
        <fullName evidence="1">Uncharacterized protein</fullName>
    </submittedName>
</protein>
<evidence type="ECO:0000313" key="1">
    <source>
        <dbReference type="EMBL" id="SEJ07429.1"/>
    </source>
</evidence>
<organism evidence="1 2">
    <name type="scientific">Sharpea azabuensis</name>
    <dbReference type="NCBI Taxonomy" id="322505"/>
    <lineage>
        <taxon>Bacteria</taxon>
        <taxon>Bacillati</taxon>
        <taxon>Bacillota</taxon>
        <taxon>Erysipelotrichia</taxon>
        <taxon>Erysipelotrichales</taxon>
        <taxon>Coprobacillaceae</taxon>
        <taxon>Sharpea</taxon>
    </lineage>
</organism>
<name>A0A1H6VS07_9FIRM</name>
<dbReference type="GeneID" id="54120170"/>
<dbReference type="AlphaFoldDB" id="A0A1H6VS07"/>
<accession>A0A1H6VS07</accession>
<dbReference type="EMBL" id="FNYK01000052">
    <property type="protein sequence ID" value="SEJ07429.1"/>
    <property type="molecule type" value="Genomic_DNA"/>
</dbReference>
<proteinExistence type="predicted"/>
<gene>
    <name evidence="1" type="ORF">SAMN04487834_105217</name>
</gene>
<sequence>MRDLFIIECLNTKLFQSIVNELRRCDYVCYSNFDESEYYEVTPALIAEVLSYRNFIMIDHDLVFYYQGEIVLNYSCLSREIEISYDFFHDFINDGRRFLLDYYAF</sequence>
<dbReference type="OrthoDB" id="9870245at2"/>
<keyword evidence="2" id="KW-1185">Reference proteome</keyword>
<dbReference type="RefSeq" id="WP_143064965.1">
    <property type="nucleotide sequence ID" value="NZ_CACVTN010000025.1"/>
</dbReference>
<dbReference type="Proteomes" id="UP000183028">
    <property type="component" value="Unassembled WGS sequence"/>
</dbReference>
<dbReference type="STRING" id="322505.SAMN04487836_10740"/>
<reference evidence="2" key="1">
    <citation type="submission" date="2016-10" db="EMBL/GenBank/DDBJ databases">
        <authorList>
            <person name="Varghese N."/>
        </authorList>
    </citation>
    <scope>NUCLEOTIDE SEQUENCE [LARGE SCALE GENOMIC DNA]</scope>
    <source>
        <strain evidence="2">DSM 20406</strain>
    </source>
</reference>